<name>A0A919V0V5_9ACTN</name>
<gene>
    <name evidence="2" type="ORF">Sru01_21400</name>
</gene>
<reference evidence="2" key="1">
    <citation type="submission" date="2021-01" db="EMBL/GenBank/DDBJ databases">
        <title>Whole genome shotgun sequence of Sphaerisporangium rufum NBRC 109079.</title>
        <authorList>
            <person name="Komaki H."/>
            <person name="Tamura T."/>
        </authorList>
    </citation>
    <scope>NUCLEOTIDE SEQUENCE</scope>
    <source>
        <strain evidence="2">NBRC 109079</strain>
    </source>
</reference>
<comment type="caution">
    <text evidence="2">The sequence shown here is derived from an EMBL/GenBank/DDBJ whole genome shotgun (WGS) entry which is preliminary data.</text>
</comment>
<accession>A0A919V0V5</accession>
<dbReference type="CDD" id="cd05403">
    <property type="entry name" value="NT_KNTase_like"/>
    <property type="match status" value="1"/>
</dbReference>
<dbReference type="EMBL" id="BOOU01000032">
    <property type="protein sequence ID" value="GII77158.1"/>
    <property type="molecule type" value="Genomic_DNA"/>
</dbReference>
<dbReference type="Gene3D" id="3.30.460.10">
    <property type="entry name" value="Beta Polymerase, domain 2"/>
    <property type="match status" value="1"/>
</dbReference>
<feature type="domain" description="Polymerase nucleotidyl transferase" evidence="1">
    <location>
        <begin position="27"/>
        <end position="108"/>
    </location>
</feature>
<proteinExistence type="predicted"/>
<protein>
    <recommendedName>
        <fullName evidence="1">Polymerase nucleotidyl transferase domain-containing protein</fullName>
    </recommendedName>
</protein>
<dbReference type="InterPro" id="IPR043519">
    <property type="entry name" value="NT_sf"/>
</dbReference>
<dbReference type="AlphaFoldDB" id="A0A919V0V5"/>
<dbReference type="SUPFAM" id="SSF81301">
    <property type="entry name" value="Nucleotidyltransferase"/>
    <property type="match status" value="1"/>
</dbReference>
<evidence type="ECO:0000313" key="2">
    <source>
        <dbReference type="EMBL" id="GII77158.1"/>
    </source>
</evidence>
<dbReference type="GO" id="GO:0016779">
    <property type="term" value="F:nucleotidyltransferase activity"/>
    <property type="evidence" value="ECO:0007669"/>
    <property type="project" value="InterPro"/>
</dbReference>
<evidence type="ECO:0000259" key="1">
    <source>
        <dbReference type="Pfam" id="PF01909"/>
    </source>
</evidence>
<evidence type="ECO:0000313" key="3">
    <source>
        <dbReference type="Proteomes" id="UP000655287"/>
    </source>
</evidence>
<dbReference type="RefSeq" id="WP_203983919.1">
    <property type="nucleotide sequence ID" value="NZ_BOOU01000032.1"/>
</dbReference>
<dbReference type="Pfam" id="PF01909">
    <property type="entry name" value="NTP_transf_2"/>
    <property type="match status" value="1"/>
</dbReference>
<dbReference type="Proteomes" id="UP000655287">
    <property type="component" value="Unassembled WGS sequence"/>
</dbReference>
<dbReference type="InterPro" id="IPR002934">
    <property type="entry name" value="Polymerase_NTP_transf_dom"/>
</dbReference>
<organism evidence="2 3">
    <name type="scientific">Sphaerisporangium rufum</name>
    <dbReference type="NCBI Taxonomy" id="1381558"/>
    <lineage>
        <taxon>Bacteria</taxon>
        <taxon>Bacillati</taxon>
        <taxon>Actinomycetota</taxon>
        <taxon>Actinomycetes</taxon>
        <taxon>Streptosporangiales</taxon>
        <taxon>Streptosporangiaceae</taxon>
        <taxon>Sphaerisporangium</taxon>
    </lineage>
</organism>
<keyword evidence="3" id="KW-1185">Reference proteome</keyword>
<sequence length="262" mass="28886">MTGVPAGCQEARTVLGEHRLLPGDALAAFVVGSTARGWANPGSDIDVVVVSAAPFADDRAVTTRVALVPDTLPVVTFRRGERRWELKYWTAAQVDQVMNKITWSAFEADRRVGDRLTLTENLFLARLRSCVPVFGAGWVEQARRRLDGTAYRSFMVIEALAEADDAVEDALGQLAAGDVESAVLSAQAAFGFAVEAVLAGHGEFGPQPKWRARRLRAAAPEILPFAEYWSIQTMRDFDPERPQEWVRRVAETCRRVAMEVEV</sequence>